<dbReference type="GO" id="GO:0005886">
    <property type="term" value="C:plasma membrane"/>
    <property type="evidence" value="ECO:0007669"/>
    <property type="project" value="TreeGrafter"/>
</dbReference>
<evidence type="ECO:0000256" key="6">
    <source>
        <dbReference type="ARBA" id="ARBA00023136"/>
    </source>
</evidence>
<organism evidence="9 10">
    <name type="scientific">Roseibium limicola</name>
    <dbReference type="NCBI Taxonomy" id="2816037"/>
    <lineage>
        <taxon>Bacteria</taxon>
        <taxon>Pseudomonadati</taxon>
        <taxon>Pseudomonadota</taxon>
        <taxon>Alphaproteobacteria</taxon>
        <taxon>Hyphomicrobiales</taxon>
        <taxon>Stappiaceae</taxon>
        <taxon>Roseibium</taxon>
    </lineage>
</organism>
<evidence type="ECO:0000256" key="5">
    <source>
        <dbReference type="ARBA" id="ARBA00022989"/>
    </source>
</evidence>
<feature type="transmembrane region" description="Helical" evidence="7">
    <location>
        <begin position="138"/>
        <end position="160"/>
    </location>
</feature>
<evidence type="ECO:0000259" key="8">
    <source>
        <dbReference type="PROSITE" id="PS51202"/>
    </source>
</evidence>
<evidence type="ECO:0000313" key="10">
    <source>
        <dbReference type="Proteomes" id="UP000664779"/>
    </source>
</evidence>
<dbReference type="InterPro" id="IPR036721">
    <property type="entry name" value="RCK_C_sf"/>
</dbReference>
<comment type="subcellular location">
    <subcellularLocation>
        <location evidence="1">Membrane</location>
        <topology evidence="1">Multi-pass membrane protein</topology>
    </subcellularLocation>
</comment>
<evidence type="ECO:0000256" key="1">
    <source>
        <dbReference type="ARBA" id="ARBA00004141"/>
    </source>
</evidence>
<proteinExistence type="predicted"/>
<feature type="domain" description="RCK C-terminal" evidence="8">
    <location>
        <begin position="299"/>
        <end position="384"/>
    </location>
</feature>
<keyword evidence="3 7" id="KW-0812">Transmembrane</keyword>
<dbReference type="AlphaFoldDB" id="A0A939EJN6"/>
<feature type="transmembrane region" description="Helical" evidence="7">
    <location>
        <begin position="400"/>
        <end position="433"/>
    </location>
</feature>
<dbReference type="GO" id="GO:0008324">
    <property type="term" value="F:monoatomic cation transmembrane transporter activity"/>
    <property type="evidence" value="ECO:0007669"/>
    <property type="project" value="InterPro"/>
</dbReference>
<feature type="transmembrane region" description="Helical" evidence="7">
    <location>
        <begin position="530"/>
        <end position="548"/>
    </location>
</feature>
<feature type="transmembrane region" description="Helical" evidence="7">
    <location>
        <begin position="56"/>
        <end position="80"/>
    </location>
</feature>
<feature type="transmembrane region" description="Helical" evidence="7">
    <location>
        <begin position="569"/>
        <end position="589"/>
    </location>
</feature>
<sequence length="591" mass="62684">MTFDQIALFSLFGTVFALLVWGRIRFDLVAFAALIVAALLGLVPEEEMFSGFSNPAVIIIALVLIVSRGLMNSGAVEFAAKYLLAFSGRLSLHLGALGLFGAALSAVINNVAALALLLPLDLEASKKNGRAPGVSLMPLSFATILGGMITMIGTPPNIVIAQYRQSSLGESFSMFDFAPVGLIVCAAGLLYLTFIGWRLLPSRLHTAPETLEKSDSLYLAELKVGEAASEGDITVQDLYPAADENDLNILGVIRHGRRLRGFARREVLQPGDYLVVEGNPKGIEAFMGAAKLDFAGSEQHKAGLTGNSLSLQEAIVPDSARIAHQSALDLSLLYGHGVTLLGISRQGRTLHSRVRHMPILPGDVLLLLGPSERLASAITWLGVLPLEGRTTDVLQRNKAFLAIGSFAAAIAASIMGWMHLELALAICVGVFALSKLVSGREVYEAVEWKVIVLLGSLIPLGLAFEQSGSAQLVANSIVQATDGMPSWVALAALMVVTMTLSDFLNNVATCLIAAPIAVQVATALNVNPDAFLMGVAVAASCAFLTPIGHKNNTIIMGPGGYRFGDYWRMGLPLELLVLTLSIPAILVVWPL</sequence>
<evidence type="ECO:0000256" key="3">
    <source>
        <dbReference type="ARBA" id="ARBA00022692"/>
    </source>
</evidence>
<evidence type="ECO:0000256" key="7">
    <source>
        <dbReference type="SAM" id="Phobius"/>
    </source>
</evidence>
<evidence type="ECO:0000256" key="4">
    <source>
        <dbReference type="ARBA" id="ARBA00022737"/>
    </source>
</evidence>
<dbReference type="InterPro" id="IPR051679">
    <property type="entry name" value="DASS-Related_Transporters"/>
</dbReference>
<protein>
    <submittedName>
        <fullName evidence="9">SLC13 family permease</fullName>
    </submittedName>
</protein>
<dbReference type="Proteomes" id="UP000664779">
    <property type="component" value="Unassembled WGS sequence"/>
</dbReference>
<dbReference type="GO" id="GO:0006813">
    <property type="term" value="P:potassium ion transport"/>
    <property type="evidence" value="ECO:0007669"/>
    <property type="project" value="InterPro"/>
</dbReference>
<dbReference type="PANTHER" id="PTHR43652:SF2">
    <property type="entry name" value="BASIC AMINO ACID ANTIPORTER YFCC-RELATED"/>
    <property type="match status" value="1"/>
</dbReference>
<feature type="transmembrane region" description="Helical" evidence="7">
    <location>
        <begin position="180"/>
        <end position="200"/>
    </location>
</feature>
<feature type="transmembrane region" description="Helical" evidence="7">
    <location>
        <begin position="6"/>
        <end position="21"/>
    </location>
</feature>
<keyword evidence="10" id="KW-1185">Reference proteome</keyword>
<dbReference type="EMBL" id="JAFLNF010000001">
    <property type="protein sequence ID" value="MBO0343856.1"/>
    <property type="molecule type" value="Genomic_DNA"/>
</dbReference>
<dbReference type="PANTHER" id="PTHR43652">
    <property type="entry name" value="BASIC AMINO ACID ANTIPORTER YFCC-RELATED"/>
    <property type="match status" value="1"/>
</dbReference>
<dbReference type="Pfam" id="PF03600">
    <property type="entry name" value="CitMHS"/>
    <property type="match status" value="1"/>
</dbReference>
<feature type="transmembrane region" description="Helical" evidence="7">
    <location>
        <begin position="507"/>
        <end position="524"/>
    </location>
</feature>
<dbReference type="Pfam" id="PF02080">
    <property type="entry name" value="TrkA_C"/>
    <property type="match status" value="1"/>
</dbReference>
<evidence type="ECO:0000313" key="9">
    <source>
        <dbReference type="EMBL" id="MBO0343856.1"/>
    </source>
</evidence>
<keyword evidence="5 7" id="KW-1133">Transmembrane helix</keyword>
<feature type="transmembrane region" description="Helical" evidence="7">
    <location>
        <begin position="28"/>
        <end position="44"/>
    </location>
</feature>
<keyword evidence="6 7" id="KW-0472">Membrane</keyword>
<dbReference type="InterPro" id="IPR006037">
    <property type="entry name" value="RCK_C"/>
</dbReference>
<dbReference type="RefSeq" id="WP_206937604.1">
    <property type="nucleotide sequence ID" value="NZ_JAFLNF010000001.1"/>
</dbReference>
<reference evidence="9" key="1">
    <citation type="submission" date="2021-03" db="EMBL/GenBank/DDBJ databases">
        <title>Roseibium sp. CAU 1637 isolated from Incheon.</title>
        <authorList>
            <person name="Kim W."/>
        </authorList>
    </citation>
    <scope>NUCLEOTIDE SEQUENCE</scope>
    <source>
        <strain evidence="9">CAU 1637</strain>
    </source>
</reference>
<dbReference type="InterPro" id="IPR004680">
    <property type="entry name" value="Cit_transptr-like_dom"/>
</dbReference>
<evidence type="ECO:0000256" key="2">
    <source>
        <dbReference type="ARBA" id="ARBA00022448"/>
    </source>
</evidence>
<feature type="transmembrane region" description="Helical" evidence="7">
    <location>
        <begin position="92"/>
        <end position="118"/>
    </location>
</feature>
<accession>A0A939EJN6</accession>
<gene>
    <name evidence="9" type="ORF">J0X15_01365</name>
</gene>
<dbReference type="SUPFAM" id="SSF116726">
    <property type="entry name" value="TrkA C-terminal domain-like"/>
    <property type="match status" value="2"/>
</dbReference>
<dbReference type="PROSITE" id="PS51202">
    <property type="entry name" value="RCK_C"/>
    <property type="match status" value="2"/>
</dbReference>
<keyword evidence="4" id="KW-0677">Repeat</keyword>
<feature type="domain" description="RCK C-terminal" evidence="8">
    <location>
        <begin position="206"/>
        <end position="292"/>
    </location>
</feature>
<dbReference type="Gene3D" id="3.30.70.1450">
    <property type="entry name" value="Regulator of K+ conductance, C-terminal domain"/>
    <property type="match status" value="2"/>
</dbReference>
<comment type="caution">
    <text evidence="9">The sequence shown here is derived from an EMBL/GenBank/DDBJ whole genome shotgun (WGS) entry which is preliminary data.</text>
</comment>
<name>A0A939EJN6_9HYPH</name>
<keyword evidence="2" id="KW-0813">Transport</keyword>